<evidence type="ECO:0000256" key="7">
    <source>
        <dbReference type="ARBA" id="ARBA00022763"/>
    </source>
</evidence>
<name>A0AAD4I7R2_9PLEO</name>
<keyword evidence="11" id="KW-0482">Metalloprotease</keyword>
<dbReference type="GO" id="GO:0006281">
    <property type="term" value="P:DNA repair"/>
    <property type="evidence" value="ECO:0007669"/>
    <property type="project" value="UniProtKB-KW"/>
</dbReference>
<dbReference type="SMART" id="SM00731">
    <property type="entry name" value="SprT"/>
    <property type="match status" value="1"/>
</dbReference>
<feature type="compositionally biased region" description="Basic and acidic residues" evidence="15">
    <location>
        <begin position="274"/>
        <end position="283"/>
    </location>
</feature>
<evidence type="ECO:0000256" key="1">
    <source>
        <dbReference type="ARBA" id="ARBA00004123"/>
    </source>
</evidence>
<evidence type="ECO:0000259" key="16">
    <source>
        <dbReference type="SMART" id="SM00731"/>
    </source>
</evidence>
<evidence type="ECO:0000256" key="10">
    <source>
        <dbReference type="ARBA" id="ARBA00022833"/>
    </source>
</evidence>
<protein>
    <recommendedName>
        <fullName evidence="14">Protein with SprT-like domain at the N terminus</fullName>
    </recommendedName>
</protein>
<dbReference type="Proteomes" id="UP001199106">
    <property type="component" value="Unassembled WGS sequence"/>
</dbReference>
<dbReference type="Pfam" id="PF10263">
    <property type="entry name" value="SprT-like"/>
    <property type="match status" value="1"/>
</dbReference>
<gene>
    <name evidence="18" type="ORF">G6011_10019</name>
</gene>
<keyword evidence="7" id="KW-0227">DNA damage</keyword>
<organism evidence="18 19">
    <name type="scientific">Alternaria panax</name>
    <dbReference type="NCBI Taxonomy" id="48097"/>
    <lineage>
        <taxon>Eukaryota</taxon>
        <taxon>Fungi</taxon>
        <taxon>Dikarya</taxon>
        <taxon>Ascomycota</taxon>
        <taxon>Pezizomycotina</taxon>
        <taxon>Dothideomycetes</taxon>
        <taxon>Pleosporomycetidae</taxon>
        <taxon>Pleosporales</taxon>
        <taxon>Pleosporineae</taxon>
        <taxon>Pleosporaceae</taxon>
        <taxon>Alternaria</taxon>
        <taxon>Alternaria sect. Panax</taxon>
    </lineage>
</organism>
<dbReference type="Pfam" id="PF22934">
    <property type="entry name" value="SPRTN_ZBD"/>
    <property type="match status" value="1"/>
</dbReference>
<dbReference type="GO" id="GO:0008270">
    <property type="term" value="F:zinc ion binding"/>
    <property type="evidence" value="ECO:0007669"/>
    <property type="project" value="UniProtKB-KW"/>
</dbReference>
<reference evidence="18" key="1">
    <citation type="submission" date="2021-07" db="EMBL/GenBank/DDBJ databases">
        <title>Genome Resource of American Ginseng Black Spot Pathogen Alternaria panax.</title>
        <authorList>
            <person name="Qiu C."/>
            <person name="Wang W."/>
            <person name="Liu Z."/>
        </authorList>
    </citation>
    <scope>NUCLEOTIDE SEQUENCE</scope>
    <source>
        <strain evidence="18">BNCC115425</strain>
    </source>
</reference>
<dbReference type="Gene3D" id="3.30.160.60">
    <property type="entry name" value="Classic Zinc Finger"/>
    <property type="match status" value="1"/>
</dbReference>
<comment type="caution">
    <text evidence="18">The sequence shown here is derived from an EMBL/GenBank/DDBJ whole genome shotgun (WGS) entry which is preliminary data.</text>
</comment>
<feature type="region of interest" description="Disordered" evidence="15">
    <location>
        <begin position="218"/>
        <end position="317"/>
    </location>
</feature>
<dbReference type="InterPro" id="IPR055220">
    <property type="entry name" value="SPRTN_ZBD"/>
</dbReference>
<feature type="domain" description="SprT-like" evidence="16">
    <location>
        <begin position="41"/>
        <end position="221"/>
    </location>
</feature>
<evidence type="ECO:0000313" key="19">
    <source>
        <dbReference type="Proteomes" id="UP001199106"/>
    </source>
</evidence>
<dbReference type="AlphaFoldDB" id="A0AAD4I7R2"/>
<keyword evidence="10" id="KW-0862">Zinc</keyword>
<proteinExistence type="inferred from homology"/>
<keyword evidence="5" id="KW-0645">Protease</keyword>
<dbReference type="PANTHER" id="PTHR21220:SF0">
    <property type="entry name" value="DNA-DEPENDENT METALLOPROTEASE SPRTN"/>
    <property type="match status" value="1"/>
</dbReference>
<accession>A0AAD4I7R2</accession>
<evidence type="ECO:0000256" key="5">
    <source>
        <dbReference type="ARBA" id="ARBA00022670"/>
    </source>
</evidence>
<evidence type="ECO:0000256" key="8">
    <source>
        <dbReference type="ARBA" id="ARBA00022771"/>
    </source>
</evidence>
<keyword evidence="6" id="KW-0479">Metal-binding</keyword>
<keyword evidence="8" id="KW-0863">Zinc-finger</keyword>
<keyword evidence="19" id="KW-1185">Reference proteome</keyword>
<dbReference type="InterPro" id="IPR006640">
    <property type="entry name" value="SprT-like_domain"/>
</dbReference>
<dbReference type="InterPro" id="IPR006642">
    <property type="entry name" value="Rad18_UBZ4"/>
</dbReference>
<evidence type="ECO:0000256" key="9">
    <source>
        <dbReference type="ARBA" id="ARBA00022801"/>
    </source>
</evidence>
<dbReference type="GO" id="GO:0004222">
    <property type="term" value="F:metalloendopeptidase activity"/>
    <property type="evidence" value="ECO:0007669"/>
    <property type="project" value="InterPro"/>
</dbReference>
<keyword evidence="4" id="KW-0158">Chromosome</keyword>
<dbReference type="SMART" id="SM00734">
    <property type="entry name" value="ZnF_Rad18"/>
    <property type="match status" value="1"/>
</dbReference>
<evidence type="ECO:0000313" key="18">
    <source>
        <dbReference type="EMBL" id="KAG9186911.1"/>
    </source>
</evidence>
<feature type="domain" description="UBZ4-type" evidence="17">
    <location>
        <begin position="325"/>
        <end position="349"/>
    </location>
</feature>
<feature type="compositionally biased region" description="Polar residues" evidence="15">
    <location>
        <begin position="297"/>
        <end position="307"/>
    </location>
</feature>
<keyword evidence="12" id="KW-0234">DNA repair</keyword>
<evidence type="ECO:0000259" key="17">
    <source>
        <dbReference type="SMART" id="SM00734"/>
    </source>
</evidence>
<evidence type="ECO:0000256" key="4">
    <source>
        <dbReference type="ARBA" id="ARBA00022454"/>
    </source>
</evidence>
<evidence type="ECO:0000256" key="2">
    <source>
        <dbReference type="ARBA" id="ARBA00004286"/>
    </source>
</evidence>
<evidence type="ECO:0000256" key="12">
    <source>
        <dbReference type="ARBA" id="ARBA00023204"/>
    </source>
</evidence>
<keyword evidence="9" id="KW-0378">Hydrolase</keyword>
<dbReference type="EMBL" id="JAANER010000008">
    <property type="protein sequence ID" value="KAG9186911.1"/>
    <property type="molecule type" value="Genomic_DNA"/>
</dbReference>
<feature type="compositionally biased region" description="Basic and acidic residues" evidence="15">
    <location>
        <begin position="229"/>
        <end position="259"/>
    </location>
</feature>
<dbReference type="GO" id="GO:0005694">
    <property type="term" value="C:chromosome"/>
    <property type="evidence" value="ECO:0007669"/>
    <property type="project" value="UniProtKB-SubCell"/>
</dbReference>
<dbReference type="PANTHER" id="PTHR21220">
    <property type="entry name" value="DNA-DEPENDENT METALLOPROTEASE SPRTN"/>
    <property type="match status" value="1"/>
</dbReference>
<evidence type="ECO:0000256" key="6">
    <source>
        <dbReference type="ARBA" id="ARBA00022723"/>
    </source>
</evidence>
<sequence length="349" mass="38901">MPVTDEDAALAAVATLAVRSPEQSEALQSVNAILHNGEPFVDIHELFALYNVLYFRKLLLPRVEVIWSPRLTLCAGICDLSKDPKTGKFTRIRLKLSTPLLQYRPRTDTINTLLHESIHAYFFITTSWKHSRGDDGTGHGAGFQLLADAVNNHGNYQVTIYHTFHDEVDSYRTHVWQCDGPCKNQPPYLGLVKRSMNRAPGKGDTWYSRHQAECGGTFQKVQEPAPTKKQLEAMSSKERAGRQKNKLDSWIKKDVRADGKAPATSVVVGGEDETSTKSSKERQNVASSVVEGVIHPSASSTSPQTGQKRPRVGEEHESVVRKKLLVDCPICNTKIAEFEINQHLDLVHP</sequence>
<comment type="subcellular location">
    <subcellularLocation>
        <location evidence="2">Chromosome</location>
    </subcellularLocation>
    <subcellularLocation>
        <location evidence="1">Nucleus</location>
    </subcellularLocation>
</comment>
<comment type="similarity">
    <text evidence="3">Belongs to the Spartan family.</text>
</comment>
<dbReference type="GO" id="GO:0031593">
    <property type="term" value="F:polyubiquitin modification-dependent protein binding"/>
    <property type="evidence" value="ECO:0007669"/>
    <property type="project" value="TreeGrafter"/>
</dbReference>
<dbReference type="GO" id="GO:0003697">
    <property type="term" value="F:single-stranded DNA binding"/>
    <property type="evidence" value="ECO:0007669"/>
    <property type="project" value="InterPro"/>
</dbReference>
<evidence type="ECO:0000256" key="13">
    <source>
        <dbReference type="ARBA" id="ARBA00023242"/>
    </source>
</evidence>
<evidence type="ECO:0000256" key="15">
    <source>
        <dbReference type="SAM" id="MobiDB-lite"/>
    </source>
</evidence>
<evidence type="ECO:0000256" key="3">
    <source>
        <dbReference type="ARBA" id="ARBA00010724"/>
    </source>
</evidence>
<dbReference type="GO" id="GO:0005634">
    <property type="term" value="C:nucleus"/>
    <property type="evidence" value="ECO:0007669"/>
    <property type="project" value="UniProtKB-SubCell"/>
</dbReference>
<keyword evidence="13" id="KW-0539">Nucleus</keyword>
<dbReference type="InterPro" id="IPR044245">
    <property type="entry name" value="Spartan"/>
</dbReference>
<evidence type="ECO:0000256" key="14">
    <source>
        <dbReference type="ARBA" id="ARBA00030396"/>
    </source>
</evidence>
<evidence type="ECO:0000256" key="11">
    <source>
        <dbReference type="ARBA" id="ARBA00023049"/>
    </source>
</evidence>
<dbReference type="GO" id="GO:0006508">
    <property type="term" value="P:proteolysis"/>
    <property type="evidence" value="ECO:0007669"/>
    <property type="project" value="UniProtKB-KW"/>
</dbReference>